<accession>A0A075B3U2</accession>
<name>A0A075B3U2_ROZAC</name>
<dbReference type="PANTHER" id="PTHR13283">
    <property type="entry name" value="KREV INTERACTION TRAPPED 1-RELATED"/>
    <property type="match status" value="1"/>
</dbReference>
<gene>
    <name evidence="2" type="ORF">O9G_005409</name>
    <name evidence="3" type="ORF">ROZALSC1DRAFT_28414</name>
</gene>
<dbReference type="InterPro" id="IPR035963">
    <property type="entry name" value="FERM_2"/>
</dbReference>
<dbReference type="Gene3D" id="2.30.29.30">
    <property type="entry name" value="Pleckstrin-homology domain (PH domain)/Phosphotyrosine-binding domain (PTB)"/>
    <property type="match status" value="1"/>
</dbReference>
<dbReference type="CDD" id="cd14473">
    <property type="entry name" value="FERM_B-lobe"/>
    <property type="match status" value="1"/>
</dbReference>
<dbReference type="Gene3D" id="3.10.20.90">
    <property type="entry name" value="Phosphatidylinositol 3-kinase Catalytic Subunit, Chain A, domain 1"/>
    <property type="match status" value="1"/>
</dbReference>
<dbReference type="HOGENOM" id="CLU_750379_0_0_1"/>
<protein>
    <submittedName>
        <fullName evidence="2">FERM central domain-containing protein</fullName>
    </submittedName>
    <submittedName>
        <fullName evidence="3">Second domain of</fullName>
    </submittedName>
</protein>
<evidence type="ECO:0000313" key="3">
    <source>
        <dbReference type="EMBL" id="RKP20064.1"/>
    </source>
</evidence>
<dbReference type="InterPro" id="IPR014352">
    <property type="entry name" value="FERM/acyl-CoA-bd_prot_sf"/>
</dbReference>
<dbReference type="STRING" id="988480.A0A075B3U2"/>
<dbReference type="InterPro" id="IPR051594">
    <property type="entry name" value="KRIT1/FRMD8"/>
</dbReference>
<evidence type="ECO:0000259" key="1">
    <source>
        <dbReference type="PROSITE" id="PS50057"/>
    </source>
</evidence>
<dbReference type="EMBL" id="KE560759">
    <property type="protein sequence ID" value="EPZ35772.1"/>
    <property type="molecule type" value="Genomic_DNA"/>
</dbReference>
<dbReference type="SUPFAM" id="SSF47031">
    <property type="entry name" value="Second domain of FERM"/>
    <property type="match status" value="1"/>
</dbReference>
<dbReference type="EMBL" id="ML005118">
    <property type="protein sequence ID" value="RKP20064.1"/>
    <property type="molecule type" value="Genomic_DNA"/>
</dbReference>
<dbReference type="GO" id="GO:0005886">
    <property type="term" value="C:plasma membrane"/>
    <property type="evidence" value="ECO:0007669"/>
    <property type="project" value="TreeGrafter"/>
</dbReference>
<dbReference type="PANTHER" id="PTHR13283:SF10">
    <property type="entry name" value="FERM DOMAIN-CONTAINING PROTEIN 8"/>
    <property type="match status" value="1"/>
</dbReference>
<feature type="domain" description="FERM" evidence="1">
    <location>
        <begin position="1"/>
        <end position="334"/>
    </location>
</feature>
<dbReference type="Pfam" id="PF24522">
    <property type="entry name" value="KRIT1_FRMD8_FERM_C"/>
    <property type="match status" value="1"/>
</dbReference>
<dbReference type="Proteomes" id="UP000281549">
    <property type="component" value="Unassembled WGS sequence"/>
</dbReference>
<dbReference type="Proteomes" id="UP000030755">
    <property type="component" value="Unassembled WGS sequence"/>
</dbReference>
<dbReference type="SMART" id="SM00295">
    <property type="entry name" value="B41"/>
    <property type="match status" value="1"/>
</dbReference>
<sequence>MIMWLALSKWKEICKIVNVKDRHPTADLLKKVICEKEMIDPKVSKLFALWMVGKDLGINISFAKLELRLRPRMNLIRVFNKWKRWCEKYAHNTTDLDFRFVFRREALIDRDIEAKSIKDETTMKLMFGEARVNIMRGRYPCSPQDAIILASYILQAVKGNFDHDSYRPGQYLDGLWNIVPQYLSRVYNPKEWENRIVLEYEKLIGLDSKQCYNLYLNYVRQWSIYGSTWLQACLTVPQDGFFERRKEHILVGVNADGIHVVDLDKKSVLMSESFDNLAWDVSADRLDLEYGPEDKPSYITLITPQALLIDDLASKAISIIESLDEIERVKTNLHGGGQRRATIVGPDAVRHEFMGSPRISYSRPSNATA</sequence>
<reference evidence="5" key="2">
    <citation type="journal article" date="2018" name="Nat. Microbiol.">
        <title>Leveraging single-cell genomics to expand the fungal tree of life.</title>
        <authorList>
            <person name="Ahrendt S.R."/>
            <person name="Quandt C.A."/>
            <person name="Ciobanu D."/>
            <person name="Clum A."/>
            <person name="Salamov A."/>
            <person name="Andreopoulos B."/>
            <person name="Cheng J.F."/>
            <person name="Woyke T."/>
            <person name="Pelin A."/>
            <person name="Henrissat B."/>
            <person name="Reynolds N.K."/>
            <person name="Benny G.L."/>
            <person name="Smith M.E."/>
            <person name="James T.Y."/>
            <person name="Grigoriev I.V."/>
        </authorList>
    </citation>
    <scope>NUCLEOTIDE SEQUENCE [LARGE SCALE GENOMIC DNA]</scope>
    <source>
        <strain evidence="5">CSF55</strain>
    </source>
</reference>
<dbReference type="InterPro" id="IPR000299">
    <property type="entry name" value="FERM_domain"/>
</dbReference>
<reference evidence="3" key="3">
    <citation type="submission" date="2018-08" db="EMBL/GenBank/DDBJ databases">
        <title>Leveraging single-cell genomics to expand the Fungal Tree of Life.</title>
        <authorList>
            <consortium name="DOE Joint Genome Institute"/>
            <person name="Ahrendt S.R."/>
            <person name="Quandt C.A."/>
            <person name="Ciobanu D."/>
            <person name="Clum A."/>
            <person name="Salamov A."/>
            <person name="Andreopoulos B."/>
            <person name="Cheng J.-F."/>
            <person name="Woyke T."/>
            <person name="Pelin A."/>
            <person name="Henrissat B."/>
            <person name="Reynolds N."/>
            <person name="Benny G.L."/>
            <person name="Smith M.E."/>
            <person name="James T.Y."/>
            <person name="Grigoriev I.V."/>
        </authorList>
    </citation>
    <scope>NUCLEOTIDE SEQUENCE</scope>
    <source>
        <strain evidence="3">CSF55</strain>
    </source>
</reference>
<reference evidence="2 4" key="1">
    <citation type="journal article" date="2013" name="Curr. Biol.">
        <title>Shared signatures of parasitism and phylogenomics unite Cryptomycota and microsporidia.</title>
        <authorList>
            <person name="James T.Y."/>
            <person name="Pelin A."/>
            <person name="Bonen L."/>
            <person name="Ahrendt S."/>
            <person name="Sain D."/>
            <person name="Corradi N."/>
            <person name="Stajich J.E."/>
        </authorList>
    </citation>
    <scope>NUCLEOTIDE SEQUENCE [LARGE SCALE GENOMIC DNA]</scope>
    <source>
        <strain evidence="2">CSF55</strain>
        <strain evidence="2">CSF55</strain>
    </source>
</reference>
<dbReference type="SUPFAM" id="SSF50729">
    <property type="entry name" value="PH domain-like"/>
    <property type="match status" value="1"/>
</dbReference>
<evidence type="ECO:0000313" key="2">
    <source>
        <dbReference type="EMBL" id="EPZ35772.1"/>
    </source>
</evidence>
<proteinExistence type="predicted"/>
<dbReference type="AlphaFoldDB" id="A0A075B3U2"/>
<dbReference type="Pfam" id="PF00373">
    <property type="entry name" value="FERM_M"/>
    <property type="match status" value="1"/>
</dbReference>
<dbReference type="InterPro" id="IPR011993">
    <property type="entry name" value="PH-like_dom_sf"/>
</dbReference>
<dbReference type="InterPro" id="IPR019749">
    <property type="entry name" value="Band_41_domain"/>
</dbReference>
<evidence type="ECO:0000313" key="5">
    <source>
        <dbReference type="Proteomes" id="UP000281549"/>
    </source>
</evidence>
<keyword evidence="4" id="KW-1185">Reference proteome</keyword>
<dbReference type="PROSITE" id="PS50057">
    <property type="entry name" value="FERM_3"/>
    <property type="match status" value="1"/>
</dbReference>
<dbReference type="InterPro" id="IPR019748">
    <property type="entry name" value="FERM_central"/>
</dbReference>
<dbReference type="OrthoDB" id="2142533at2759"/>
<dbReference type="InterPro" id="IPR057096">
    <property type="entry name" value="KRIT1_FRMD8_FERM_C"/>
</dbReference>
<dbReference type="OMA" id="WHEREFI"/>
<organism evidence="2 4">
    <name type="scientific">Rozella allomycis (strain CSF55)</name>
    <dbReference type="NCBI Taxonomy" id="988480"/>
    <lineage>
        <taxon>Eukaryota</taxon>
        <taxon>Fungi</taxon>
        <taxon>Fungi incertae sedis</taxon>
        <taxon>Cryptomycota</taxon>
        <taxon>Cryptomycota incertae sedis</taxon>
        <taxon>Rozella</taxon>
    </lineage>
</organism>
<evidence type="ECO:0000313" key="4">
    <source>
        <dbReference type="Proteomes" id="UP000030755"/>
    </source>
</evidence>
<dbReference type="Gene3D" id="1.20.80.10">
    <property type="match status" value="1"/>
</dbReference>